<dbReference type="Pfam" id="PF11053">
    <property type="entry name" value="DNA_Packaging"/>
    <property type="match status" value="1"/>
</dbReference>
<evidence type="ECO:0000313" key="4">
    <source>
        <dbReference type="EMBL" id="AIX15784.1"/>
    </source>
</evidence>
<evidence type="ECO:0000313" key="18">
    <source>
        <dbReference type="EMBL" id="AIX36725.1"/>
    </source>
</evidence>
<evidence type="ECO:0000313" key="6">
    <source>
        <dbReference type="EMBL" id="AIX17103.1"/>
    </source>
</evidence>
<accession>A0A0E3FH16</accession>
<dbReference type="Proteomes" id="UP000185389">
    <property type="component" value="Segment"/>
</dbReference>
<sequence length="143" mass="15968">MGNPFDGLNDAFGAEPSELQKHVEKVKPELKKTDTPDVRQDYEYSRAQLHNLVMKGQEAVDGILDVARASDHPRAYEVAGQLIKHVADTADKLIDLQKKMKDLDAEDKKSSPSTVNNTMFIGSTADLQKMLKKQKEINNTDTN</sequence>
<evidence type="ECO:0000313" key="13">
    <source>
        <dbReference type="EMBL" id="AIX27241.1"/>
    </source>
</evidence>
<dbReference type="Proteomes" id="UP000185400">
    <property type="component" value="Segment"/>
</dbReference>
<dbReference type="EMBL" id="KJ019068">
    <property type="protein sequence ID" value="AIX23773.1"/>
    <property type="molecule type" value="Genomic_DNA"/>
</dbReference>
<dbReference type="EMBL" id="KJ019038">
    <property type="protein sequence ID" value="AIX16895.1"/>
    <property type="molecule type" value="Genomic_DNA"/>
</dbReference>
<evidence type="ECO:0000313" key="23">
    <source>
        <dbReference type="EMBL" id="AIX45222.1"/>
    </source>
</evidence>
<dbReference type="Proteomes" id="UP000185406">
    <property type="component" value="Segment"/>
</dbReference>
<dbReference type="EMBL" id="KJ019153">
    <property type="protein sequence ID" value="AIX44301.1"/>
    <property type="molecule type" value="Genomic_DNA"/>
</dbReference>
<dbReference type="EMBL" id="KJ019076">
    <property type="protein sequence ID" value="AIX25520.1"/>
    <property type="molecule type" value="Genomic_DNA"/>
</dbReference>
<dbReference type="EMBL" id="KJ019114">
    <property type="protein sequence ID" value="AIX35006.1"/>
    <property type="molecule type" value="Genomic_DNA"/>
</dbReference>
<evidence type="ECO:0000313" key="11">
    <source>
        <dbReference type="EMBL" id="AIX25520.1"/>
    </source>
</evidence>
<dbReference type="EMBL" id="KJ019163">
    <property type="protein sequence ID" value="AIX46579.1"/>
    <property type="molecule type" value="Genomic_DNA"/>
</dbReference>
<dbReference type="Proteomes" id="UP000185398">
    <property type="component" value="Segment"/>
</dbReference>
<dbReference type="EMBL" id="KJ019030">
    <property type="protein sequence ID" value="AIX15139.1"/>
    <property type="molecule type" value="Genomic_DNA"/>
</dbReference>
<dbReference type="EMBL" id="KJ019088">
    <property type="protein sequence ID" value="AIX28224.1"/>
    <property type="molecule type" value="Genomic_DNA"/>
</dbReference>
<evidence type="ECO:0000313" key="19">
    <source>
        <dbReference type="EMBL" id="AIX39608.1"/>
    </source>
</evidence>
<dbReference type="EMBL" id="KJ019026">
    <property type="protein sequence ID" value="AIX14273.1"/>
    <property type="molecule type" value="Genomic_DNA"/>
</dbReference>
<evidence type="ECO:0000256" key="1">
    <source>
        <dbReference type="SAM" id="MobiDB-lite"/>
    </source>
</evidence>
<feature type="region of interest" description="Disordered" evidence="1">
    <location>
        <begin position="1"/>
        <end position="21"/>
    </location>
</feature>
<dbReference type="InterPro" id="IPR020342">
    <property type="entry name" value="Phage_T4_Gp16_DNA-pack"/>
</dbReference>
<protein>
    <submittedName>
        <fullName evidence="13">Terminase DNA packaging protein</fullName>
    </submittedName>
</protein>
<proteinExistence type="predicted"/>
<evidence type="ECO:0000313" key="16">
    <source>
        <dbReference type="EMBL" id="AIX35006.1"/>
    </source>
</evidence>
<evidence type="ECO:0000313" key="28">
    <source>
        <dbReference type="Proteomes" id="UP000185405"/>
    </source>
</evidence>
<dbReference type="EMBL" id="KJ019033">
    <property type="protein sequence ID" value="AIX15784.1"/>
    <property type="molecule type" value="Genomic_DNA"/>
</dbReference>
<dbReference type="Proteomes" id="UP000185405">
    <property type="component" value="Segment"/>
</dbReference>
<evidence type="ECO:0000313" key="26">
    <source>
        <dbReference type="Proteomes" id="UP000033004"/>
    </source>
</evidence>
<dbReference type="Proteomes" id="UP000185403">
    <property type="component" value="Segment"/>
</dbReference>
<dbReference type="EMBL" id="KJ019055">
    <property type="protein sequence ID" value="AIX20769.1"/>
    <property type="molecule type" value="Genomic_DNA"/>
</dbReference>
<evidence type="ECO:0000313" key="8">
    <source>
        <dbReference type="EMBL" id="AIX23071.1"/>
    </source>
</evidence>
<dbReference type="EMBL" id="KJ019158">
    <property type="protein sequence ID" value="AIX45431.1"/>
    <property type="molecule type" value="Genomic_DNA"/>
</dbReference>
<dbReference type="EMBL" id="KJ019087">
    <property type="protein sequence ID" value="AIX28016.1"/>
    <property type="molecule type" value="Genomic_DNA"/>
</dbReference>
<evidence type="ECO:0000313" key="25">
    <source>
        <dbReference type="EMBL" id="AIX46579.1"/>
    </source>
</evidence>
<organism evidence="13 28">
    <name type="scientific">Synechococcus phage ACG-2014a</name>
    <dbReference type="NCBI Taxonomy" id="1493507"/>
    <lineage>
        <taxon>Viruses</taxon>
        <taxon>Duplodnaviria</taxon>
        <taxon>Heunggongvirae</taxon>
        <taxon>Uroviricota</taxon>
        <taxon>Caudoviricetes</taxon>
        <taxon>Pantevenvirales</taxon>
        <taxon>Kyanoviridae</taxon>
        <taxon>Acionnavirus</taxon>
        <taxon>Acionnavirus monteraybay</taxon>
    </lineage>
</organism>
<dbReference type="Proteomes" id="UP000185392">
    <property type="component" value="Segment"/>
</dbReference>
<evidence type="ECO:0000313" key="7">
    <source>
        <dbReference type="EMBL" id="AIX20769.1"/>
    </source>
</evidence>
<dbReference type="EMBL" id="KJ019084">
    <property type="protein sequence ID" value="AIX27241.1"/>
    <property type="molecule type" value="Genomic_DNA"/>
</dbReference>
<dbReference type="Proteomes" id="UP000185390">
    <property type="component" value="Segment"/>
</dbReference>
<evidence type="ECO:0000313" key="21">
    <source>
        <dbReference type="EMBL" id="AIX40243.1"/>
    </source>
</evidence>
<dbReference type="Proteomes" id="UP000185388">
    <property type="component" value="Segment"/>
</dbReference>
<reference evidence="26 27" key="1">
    <citation type="submission" date="2013-12" db="EMBL/GenBank/DDBJ databases">
        <title>Ecological redundancy of diverse viral populations within a natural community.</title>
        <authorList>
            <person name="Gregory A.C."/>
            <person name="LaButti K."/>
            <person name="Copeland A."/>
            <person name="Woyke T."/>
            <person name="Sullivan M.B."/>
        </authorList>
    </citation>
    <scope>NUCLEOTIDE SEQUENCE [LARGE SCALE GENOMIC DNA]</scope>
    <source>
        <strain evidence="19">Syn7803C101</strain>
        <strain evidence="20">Syn7803C104</strain>
        <strain evidence="21">Syn7803C107</strain>
        <strain evidence="22">Syn7803C26</strain>
        <strain evidence="23">Syn7803C31</strain>
        <strain evidence="24">Syn7803C33</strain>
        <strain evidence="25">Syn7803C38</strain>
        <strain evidence="2">Syn7803C42</strain>
        <strain evidence="3">Syn7803C47</strain>
        <strain evidence="4">Syn7803C53</strain>
        <strain evidence="5">Syn7803C59</strain>
        <strain evidence="6">Syn7803C60</strain>
        <strain evidence="7">Syn7803C86</strain>
        <strain evidence="8">Syn7803C99</strain>
        <strain evidence="15">Syn7803US1</strain>
        <strain evidence="9">Syn7803US101</strain>
        <strain evidence="10">Syn7803US102</strain>
        <strain evidence="11">Syn7803US112</strain>
        <strain evidence="12">Syn7803US117</strain>
        <strain evidence="13">Syn7803US123</strain>
        <strain evidence="14">Syn7803US19</strain>
        <strain evidence="16">Syn7803US60</strain>
        <strain evidence="17">Syn7803US62</strain>
        <strain evidence="18">Syn7803US79</strain>
    </source>
</reference>
<dbReference type="EMBL" id="KJ019138">
    <property type="protein sequence ID" value="AIX40243.1"/>
    <property type="molecule type" value="Genomic_DNA"/>
</dbReference>
<evidence type="ECO:0000313" key="15">
    <source>
        <dbReference type="EMBL" id="AIX28224.1"/>
    </source>
</evidence>
<evidence type="ECO:0000313" key="14">
    <source>
        <dbReference type="EMBL" id="AIX28016.1"/>
    </source>
</evidence>
<name>A0A0E3FH16_9CAUD</name>
<dbReference type="EMBL" id="KJ019116">
    <property type="protein sequence ID" value="AIX35429.1"/>
    <property type="molecule type" value="Genomic_DNA"/>
</dbReference>
<evidence type="ECO:0000313" key="10">
    <source>
        <dbReference type="EMBL" id="AIX23773.1"/>
    </source>
</evidence>
<dbReference type="Proteomes" id="UP000185393">
    <property type="component" value="Segment"/>
</dbReference>
<dbReference type="Proteomes" id="UP000033004">
    <property type="component" value="Segment"/>
</dbReference>
<dbReference type="Proteomes" id="UP000185387">
    <property type="component" value="Segment"/>
</dbReference>
<evidence type="ECO:0000313" key="24">
    <source>
        <dbReference type="EMBL" id="AIX45431.1"/>
    </source>
</evidence>
<dbReference type="Proteomes" id="UP000185408">
    <property type="component" value="Segment"/>
</dbReference>
<dbReference type="EMBL" id="KJ019137">
    <property type="protein sequence ID" value="AIX40035.1"/>
    <property type="molecule type" value="Genomic_DNA"/>
</dbReference>
<evidence type="ECO:0000313" key="20">
    <source>
        <dbReference type="EMBL" id="AIX40035.1"/>
    </source>
</evidence>
<dbReference type="Proteomes" id="UP000185396">
    <property type="component" value="Segment"/>
</dbReference>
<evidence type="ECO:0000313" key="27">
    <source>
        <dbReference type="Proteomes" id="UP000185387"/>
    </source>
</evidence>
<evidence type="ECO:0000313" key="12">
    <source>
        <dbReference type="EMBL" id="AIX26603.1"/>
    </source>
</evidence>
<evidence type="ECO:0000313" key="5">
    <source>
        <dbReference type="EMBL" id="AIX16895.1"/>
    </source>
</evidence>
<evidence type="ECO:0000313" key="9">
    <source>
        <dbReference type="EMBL" id="AIX23567.1"/>
    </source>
</evidence>
<dbReference type="EMBL" id="KJ019135">
    <property type="protein sequence ID" value="AIX39608.1"/>
    <property type="molecule type" value="Genomic_DNA"/>
</dbReference>
<evidence type="ECO:0000313" key="22">
    <source>
        <dbReference type="EMBL" id="AIX44301.1"/>
    </source>
</evidence>
<dbReference type="Proteomes" id="UP000185401">
    <property type="component" value="Segment"/>
</dbReference>
<dbReference type="EMBL" id="KJ019122">
    <property type="protein sequence ID" value="AIX36725.1"/>
    <property type="molecule type" value="Genomic_DNA"/>
</dbReference>
<dbReference type="EMBL" id="KJ019067">
    <property type="protein sequence ID" value="AIX23567.1"/>
    <property type="molecule type" value="Genomic_DNA"/>
</dbReference>
<dbReference type="EMBL" id="KJ019081">
    <property type="protein sequence ID" value="AIX26603.1"/>
    <property type="molecule type" value="Genomic_DNA"/>
</dbReference>
<dbReference type="Gene3D" id="1.10.287.1060">
    <property type="entry name" value="ESAT-6-like"/>
    <property type="match status" value="1"/>
</dbReference>
<evidence type="ECO:0000313" key="2">
    <source>
        <dbReference type="EMBL" id="AIX14273.1"/>
    </source>
</evidence>
<dbReference type="Proteomes" id="UP000185407">
    <property type="component" value="Segment"/>
</dbReference>
<evidence type="ECO:0000313" key="3">
    <source>
        <dbReference type="EMBL" id="AIX15139.1"/>
    </source>
</evidence>
<dbReference type="Proteomes" id="UP000185409">
    <property type="component" value="Segment"/>
</dbReference>
<dbReference type="EMBL" id="KJ019039">
    <property type="protein sequence ID" value="AIX17103.1"/>
    <property type="molecule type" value="Genomic_DNA"/>
</dbReference>
<dbReference type="EMBL" id="KJ019065">
    <property type="protein sequence ID" value="AIX23071.1"/>
    <property type="molecule type" value="Genomic_DNA"/>
</dbReference>
<dbReference type="Proteomes" id="UP000185391">
    <property type="component" value="Segment"/>
</dbReference>
<dbReference type="Proteomes" id="UP000185395">
    <property type="component" value="Segment"/>
</dbReference>
<dbReference type="Proteomes" id="UP000185397">
    <property type="component" value="Segment"/>
</dbReference>
<evidence type="ECO:0000313" key="17">
    <source>
        <dbReference type="EMBL" id="AIX35429.1"/>
    </source>
</evidence>
<dbReference type="Proteomes" id="UP000185402">
    <property type="component" value="Segment"/>
</dbReference>
<dbReference type="Proteomes" id="UP000185404">
    <property type="component" value="Segment"/>
</dbReference>
<dbReference type="EMBL" id="KJ019157">
    <property type="protein sequence ID" value="AIX45222.1"/>
    <property type="molecule type" value="Genomic_DNA"/>
</dbReference>
<gene>
    <name evidence="19" type="ORF">Syn7803C101_90</name>
    <name evidence="20" type="ORF">Syn7803C104_91</name>
    <name evidence="21" type="ORF">Syn7803C107_89</name>
    <name evidence="22" type="ORF">Syn7803C26_89</name>
    <name evidence="23" type="ORF">Syn7803C31_90</name>
    <name evidence="24" type="ORF">Syn7803C33_88</name>
    <name evidence="25" type="ORF">Syn7803C38_87</name>
    <name evidence="2" type="ORF">Syn7803C42_88</name>
    <name evidence="3" type="ORF">Syn7803C47_90</name>
    <name evidence="4" type="ORF">Syn7803C53_87</name>
    <name evidence="5" type="ORF">Syn7803C59_88</name>
    <name evidence="6" type="ORF">Syn7803C60_87</name>
    <name evidence="7" type="ORF">Syn7803C86_89</name>
    <name evidence="8" type="ORF">Syn7803C99_88</name>
    <name evidence="9" type="ORF">Syn7803US101_88</name>
    <name evidence="10" type="ORF">Syn7803US102_88</name>
    <name evidence="11" type="ORF">Syn7803US112_88</name>
    <name evidence="12" type="ORF">Syn7803US117_88</name>
    <name evidence="13" type="ORF">Syn7803US123_90</name>
    <name evidence="14" type="ORF">Syn7803US19_87</name>
    <name evidence="15" type="ORF">Syn7803US1_88</name>
    <name evidence="16" type="ORF">Syn7803US60_88</name>
    <name evidence="17" type="ORF">Syn7803US62_88</name>
    <name evidence="18" type="ORF">Syn7803US79_89</name>
</gene>
<dbReference type="Proteomes" id="UP000185399">
    <property type="component" value="Segment"/>
</dbReference>
<dbReference type="Proteomes" id="UP000185394">
    <property type="component" value="Segment"/>
</dbReference>